<gene>
    <name evidence="1" type="ORF">rsdtw13_41900</name>
</gene>
<proteinExistence type="predicted"/>
<keyword evidence="1" id="KW-0547">Nucleotide-binding</keyword>
<organism evidence="1 2">
    <name type="scientific">Inconstantimicrobium mannanitabidum</name>
    <dbReference type="NCBI Taxonomy" id="1604901"/>
    <lineage>
        <taxon>Bacteria</taxon>
        <taxon>Bacillati</taxon>
        <taxon>Bacillota</taxon>
        <taxon>Clostridia</taxon>
        <taxon>Eubacteriales</taxon>
        <taxon>Clostridiaceae</taxon>
        <taxon>Inconstantimicrobium</taxon>
    </lineage>
</organism>
<protein>
    <submittedName>
        <fullName evidence="1">ABC transporter ATP-binding protein</fullName>
    </submittedName>
</protein>
<name>A0ACB5RIM9_9CLOT</name>
<dbReference type="Proteomes" id="UP001058074">
    <property type="component" value="Unassembled WGS sequence"/>
</dbReference>
<keyword evidence="1" id="KW-0067">ATP-binding</keyword>
<accession>A0ACB5RIM9</accession>
<comment type="caution">
    <text evidence="1">The sequence shown here is derived from an EMBL/GenBank/DDBJ whole genome shotgun (WGS) entry which is preliminary data.</text>
</comment>
<sequence length="520" mass="59589">MKKYLLEIKGYIIGSLACYFLETAATAVTLFLPGYLVDHYLEGVGTIWYLVICYILAFSMYLIVCYLINRFSDYRRIKFEKSIKNDFFNSVIDKNFEDYYKFDVGEYLSMQANDITEMCQNYLSPLLSIYRSIMMIVVFGISLIVCVDFSIAIAIILGSVLASFVPQLTASKLAERNSTYLKEVGKYTSKIKTYFESHDILDKKSANSIKKVHQKDLESVLSRNMHFRKLNSFAMVLNGGSVEFIAVISFIMVAMLLYSKSITIGMATAAFIYSTKFIDPIYELNVNIGRVKSTKNIQEKLQDIICSKSSDSFKSIDRVEKIETNHITKTLGKTEINLPDMEFIYPNKYLITGDNGAGKSVLFRMLMHFYKLDNGEIKYDELSQVDVSLLNAYSPQYPVIFETDYYNNVTLYGTYDDKNLSLYETFFPDDLIEQVKTSTMSKNLSGGEKQVIALLRSLCSEKPVLLLDEPFSAMNEVTIEKFLSNLDKIKAMVIIIAHNVNNYSNYFKHIYNIYGTKHKK</sequence>
<dbReference type="EMBL" id="BROD01000002">
    <property type="protein sequence ID" value="GKX68932.1"/>
    <property type="molecule type" value="Genomic_DNA"/>
</dbReference>
<evidence type="ECO:0000313" key="1">
    <source>
        <dbReference type="EMBL" id="GKX68932.1"/>
    </source>
</evidence>
<reference evidence="1" key="1">
    <citation type="journal article" date="2025" name="Int. J. Syst. Evol. Microbiol.">
        <title>Inconstantimicrobium mannanitabidum sp. nov., a novel member of the family Clostridiaceae isolated from anoxic soil under the treatment of reductive soil disinfestation.</title>
        <authorList>
            <person name="Ueki A."/>
            <person name="Tonouchi A."/>
            <person name="Honma S."/>
            <person name="Kaku N."/>
            <person name="Ueki K."/>
        </authorList>
    </citation>
    <scope>NUCLEOTIDE SEQUENCE</scope>
    <source>
        <strain evidence="1">TW13</strain>
    </source>
</reference>
<keyword evidence="2" id="KW-1185">Reference proteome</keyword>
<evidence type="ECO:0000313" key="2">
    <source>
        <dbReference type="Proteomes" id="UP001058074"/>
    </source>
</evidence>